<protein>
    <submittedName>
        <fullName evidence="2">Uncharacterized protein</fullName>
    </submittedName>
</protein>
<gene>
    <name evidence="2" type="ORF">HJC23_000679</name>
</gene>
<organism evidence="2 3">
    <name type="scientific">Cyclotella cryptica</name>
    <dbReference type="NCBI Taxonomy" id="29204"/>
    <lineage>
        <taxon>Eukaryota</taxon>
        <taxon>Sar</taxon>
        <taxon>Stramenopiles</taxon>
        <taxon>Ochrophyta</taxon>
        <taxon>Bacillariophyta</taxon>
        <taxon>Coscinodiscophyceae</taxon>
        <taxon>Thalassiosirophycidae</taxon>
        <taxon>Stephanodiscales</taxon>
        <taxon>Stephanodiscaceae</taxon>
        <taxon>Cyclotella</taxon>
    </lineage>
</organism>
<proteinExistence type="predicted"/>
<evidence type="ECO:0000256" key="1">
    <source>
        <dbReference type="SAM" id="MobiDB-lite"/>
    </source>
</evidence>
<dbReference type="AlphaFoldDB" id="A0ABD3QBR3"/>
<comment type="caution">
    <text evidence="2">The sequence shown here is derived from an EMBL/GenBank/DDBJ whole genome shotgun (WGS) entry which is preliminary data.</text>
</comment>
<evidence type="ECO:0000313" key="3">
    <source>
        <dbReference type="Proteomes" id="UP001516023"/>
    </source>
</evidence>
<dbReference type="Proteomes" id="UP001516023">
    <property type="component" value="Unassembled WGS sequence"/>
</dbReference>
<evidence type="ECO:0000313" key="2">
    <source>
        <dbReference type="EMBL" id="KAL3796926.1"/>
    </source>
</evidence>
<name>A0ABD3QBR3_9STRA</name>
<feature type="compositionally biased region" description="Basic and acidic residues" evidence="1">
    <location>
        <begin position="69"/>
        <end position="78"/>
    </location>
</feature>
<reference evidence="2 3" key="1">
    <citation type="journal article" date="2020" name="G3 (Bethesda)">
        <title>Improved Reference Genome for Cyclotella cryptica CCMP332, a Model for Cell Wall Morphogenesis, Salinity Adaptation, and Lipid Production in Diatoms (Bacillariophyta).</title>
        <authorList>
            <person name="Roberts W.R."/>
            <person name="Downey K.M."/>
            <person name="Ruck E.C."/>
            <person name="Traller J.C."/>
            <person name="Alverson A.J."/>
        </authorList>
    </citation>
    <scope>NUCLEOTIDE SEQUENCE [LARGE SCALE GENOMIC DNA]</scope>
    <source>
        <strain evidence="2 3">CCMP332</strain>
    </source>
</reference>
<dbReference type="EMBL" id="JABMIG020000058">
    <property type="protein sequence ID" value="KAL3796926.1"/>
    <property type="molecule type" value="Genomic_DNA"/>
</dbReference>
<feature type="region of interest" description="Disordered" evidence="1">
    <location>
        <begin position="1"/>
        <end position="86"/>
    </location>
</feature>
<sequence>MYMMMDDVLESGDSDSLTEQGGMRQIVPLVLPIQQDSEDSKSNSEEEEEARSMEMKEEKDTIEYDEDDDHQKIHEQEYKGVYARSE</sequence>
<feature type="compositionally biased region" description="Basic and acidic residues" evidence="1">
    <location>
        <begin position="38"/>
        <end position="62"/>
    </location>
</feature>
<keyword evidence="3" id="KW-1185">Reference proteome</keyword>
<accession>A0ABD3QBR3</accession>